<dbReference type="Proteomes" id="UP000625527">
    <property type="component" value="Unassembled WGS sequence"/>
</dbReference>
<organism evidence="5 6">
    <name type="scientific">Myceligenerans pegani</name>
    <dbReference type="NCBI Taxonomy" id="2776917"/>
    <lineage>
        <taxon>Bacteria</taxon>
        <taxon>Bacillati</taxon>
        <taxon>Actinomycetota</taxon>
        <taxon>Actinomycetes</taxon>
        <taxon>Micrococcales</taxon>
        <taxon>Promicromonosporaceae</taxon>
        <taxon>Myceligenerans</taxon>
    </lineage>
</organism>
<keyword evidence="2" id="KW-0238">DNA-binding</keyword>
<protein>
    <submittedName>
        <fullName evidence="5">Winged helix-turn-helix transcriptional regulator</fullName>
    </submittedName>
</protein>
<dbReference type="InterPro" id="IPR036388">
    <property type="entry name" value="WH-like_DNA-bd_sf"/>
</dbReference>
<comment type="caution">
    <text evidence="5">The sequence shown here is derived from an EMBL/GenBank/DDBJ whole genome shotgun (WGS) entry which is preliminary data.</text>
</comment>
<keyword evidence="6" id="KW-1185">Reference proteome</keyword>
<dbReference type="Gene3D" id="1.10.10.10">
    <property type="entry name" value="Winged helix-like DNA-binding domain superfamily/Winged helix DNA-binding domain"/>
    <property type="match status" value="1"/>
</dbReference>
<proteinExistence type="predicted"/>
<dbReference type="SUPFAM" id="SSF46785">
    <property type="entry name" value="Winged helix' DNA-binding domain"/>
    <property type="match status" value="1"/>
</dbReference>
<keyword evidence="1" id="KW-0805">Transcription regulation</keyword>
<keyword evidence="3" id="KW-0804">Transcription</keyword>
<evidence type="ECO:0000313" key="6">
    <source>
        <dbReference type="Proteomes" id="UP000625527"/>
    </source>
</evidence>
<feature type="domain" description="HTH arsR-type" evidence="4">
    <location>
        <begin position="1"/>
        <end position="91"/>
    </location>
</feature>
<evidence type="ECO:0000256" key="1">
    <source>
        <dbReference type="ARBA" id="ARBA00023015"/>
    </source>
</evidence>
<reference evidence="5 6" key="1">
    <citation type="submission" date="2020-10" db="EMBL/GenBank/DDBJ databases">
        <title>Myceligenerans pegani sp. nov., an endophytic actinomycete isolated from Peganum harmala L. in Xinjiang, China.</title>
        <authorList>
            <person name="Xin L."/>
        </authorList>
    </citation>
    <scope>NUCLEOTIDE SEQUENCE [LARGE SCALE GENOMIC DNA]</scope>
    <source>
        <strain evidence="5 6">TRM65318</strain>
    </source>
</reference>
<dbReference type="InterPro" id="IPR036390">
    <property type="entry name" value="WH_DNA-bd_sf"/>
</dbReference>
<dbReference type="InterPro" id="IPR001845">
    <property type="entry name" value="HTH_ArsR_DNA-bd_dom"/>
</dbReference>
<name>A0ABR9N4Y2_9MICO</name>
<evidence type="ECO:0000256" key="3">
    <source>
        <dbReference type="ARBA" id="ARBA00023163"/>
    </source>
</evidence>
<evidence type="ECO:0000256" key="2">
    <source>
        <dbReference type="ARBA" id="ARBA00023125"/>
    </source>
</evidence>
<dbReference type="InterPro" id="IPR011991">
    <property type="entry name" value="ArsR-like_HTH"/>
</dbReference>
<evidence type="ECO:0000259" key="4">
    <source>
        <dbReference type="PROSITE" id="PS50987"/>
    </source>
</evidence>
<dbReference type="PRINTS" id="PR00778">
    <property type="entry name" value="HTHARSR"/>
</dbReference>
<dbReference type="NCBIfam" id="NF033788">
    <property type="entry name" value="HTH_metalloreg"/>
    <property type="match status" value="1"/>
</dbReference>
<dbReference type="CDD" id="cd00090">
    <property type="entry name" value="HTH_ARSR"/>
    <property type="match status" value="1"/>
</dbReference>
<dbReference type="EMBL" id="JADAQT010000108">
    <property type="protein sequence ID" value="MBE1878169.1"/>
    <property type="molecule type" value="Genomic_DNA"/>
</dbReference>
<dbReference type="Pfam" id="PF01022">
    <property type="entry name" value="HTH_5"/>
    <property type="match status" value="1"/>
</dbReference>
<evidence type="ECO:0000313" key="5">
    <source>
        <dbReference type="EMBL" id="MBE1878169.1"/>
    </source>
</evidence>
<dbReference type="PROSITE" id="PS50987">
    <property type="entry name" value="HTH_ARSR_2"/>
    <property type="match status" value="1"/>
</dbReference>
<accession>A0ABR9N4Y2</accession>
<dbReference type="PANTHER" id="PTHR33154">
    <property type="entry name" value="TRANSCRIPTIONAL REGULATOR, ARSR FAMILY"/>
    <property type="match status" value="1"/>
</dbReference>
<dbReference type="SMART" id="SM00418">
    <property type="entry name" value="HTH_ARSR"/>
    <property type="match status" value="1"/>
</dbReference>
<dbReference type="InterPro" id="IPR051081">
    <property type="entry name" value="HTH_MetalResp_TranReg"/>
</dbReference>
<dbReference type="PANTHER" id="PTHR33154:SF18">
    <property type="entry name" value="ARSENICAL RESISTANCE OPERON REPRESSOR"/>
    <property type="match status" value="1"/>
</dbReference>
<sequence length="91" mass="10086">MSREQAEGTAALLRVVSDPTRLQLLSLIHHSEEGRARVADLTRALGLRQPTVSHHLKVMNEAGILSRDPVGREVWYAIVPARLDAIADLLR</sequence>
<gene>
    <name evidence="5" type="ORF">IHE71_20975</name>
</gene>